<organism evidence="6 7">
    <name type="scientific">Fraxinus pennsylvanica</name>
    <dbReference type="NCBI Taxonomy" id="56036"/>
    <lineage>
        <taxon>Eukaryota</taxon>
        <taxon>Viridiplantae</taxon>
        <taxon>Streptophyta</taxon>
        <taxon>Embryophyta</taxon>
        <taxon>Tracheophyta</taxon>
        <taxon>Spermatophyta</taxon>
        <taxon>Magnoliopsida</taxon>
        <taxon>eudicotyledons</taxon>
        <taxon>Gunneridae</taxon>
        <taxon>Pentapetalae</taxon>
        <taxon>asterids</taxon>
        <taxon>lamiids</taxon>
        <taxon>Lamiales</taxon>
        <taxon>Oleaceae</taxon>
        <taxon>Oleeae</taxon>
        <taxon>Fraxinus</taxon>
    </lineage>
</organism>
<keyword evidence="4" id="KW-0732">Signal</keyword>
<dbReference type="InterPro" id="IPR015425">
    <property type="entry name" value="FH2_Formin"/>
</dbReference>
<feature type="chain" id="PRO_5042247067" description="Formin-like protein" evidence="4">
    <location>
        <begin position="24"/>
        <end position="919"/>
    </location>
</feature>
<feature type="signal peptide" evidence="4">
    <location>
        <begin position="1"/>
        <end position="23"/>
    </location>
</feature>
<feature type="compositionally biased region" description="Pro residues" evidence="3">
    <location>
        <begin position="414"/>
        <end position="429"/>
    </location>
</feature>
<dbReference type="SUPFAM" id="SSF101447">
    <property type="entry name" value="Formin homology 2 domain (FH2 domain)"/>
    <property type="match status" value="1"/>
</dbReference>
<feature type="compositionally biased region" description="Pro residues" evidence="3">
    <location>
        <begin position="350"/>
        <end position="407"/>
    </location>
</feature>
<dbReference type="GO" id="GO:0045010">
    <property type="term" value="P:actin nucleation"/>
    <property type="evidence" value="ECO:0007669"/>
    <property type="project" value="InterPro"/>
</dbReference>
<dbReference type="PANTHER" id="PTHR23213">
    <property type="entry name" value="FORMIN-RELATED"/>
    <property type="match status" value="1"/>
</dbReference>
<dbReference type="InterPro" id="IPR042201">
    <property type="entry name" value="FH2_Formin_sf"/>
</dbReference>
<dbReference type="Gene3D" id="1.20.58.2220">
    <property type="entry name" value="Formin, FH2 domain"/>
    <property type="match status" value="1"/>
</dbReference>
<gene>
    <name evidence="6" type="ORF">FPE_LOCUS35183</name>
</gene>
<dbReference type="Pfam" id="PF02181">
    <property type="entry name" value="FH2"/>
    <property type="match status" value="1"/>
</dbReference>
<feature type="compositionally biased region" description="Low complexity" evidence="3">
    <location>
        <begin position="447"/>
        <end position="458"/>
    </location>
</feature>
<dbReference type="Proteomes" id="UP000834106">
    <property type="component" value="Chromosome 23"/>
</dbReference>
<evidence type="ECO:0000256" key="4">
    <source>
        <dbReference type="SAM" id="SignalP"/>
    </source>
</evidence>
<name>A0AAD2EFM7_9LAMI</name>
<evidence type="ECO:0000256" key="1">
    <source>
        <dbReference type="ARBA" id="ARBA00025793"/>
    </source>
</evidence>
<evidence type="ECO:0000256" key="2">
    <source>
        <dbReference type="RuleBase" id="RU361260"/>
    </source>
</evidence>
<dbReference type="AlphaFoldDB" id="A0AAD2EFM7"/>
<feature type="region of interest" description="Disordered" evidence="3">
    <location>
        <begin position="205"/>
        <end position="227"/>
    </location>
</feature>
<accession>A0AAD2EFM7</accession>
<dbReference type="InterPro" id="IPR027643">
    <property type="entry name" value="Formin-like_plant"/>
</dbReference>
<evidence type="ECO:0000256" key="3">
    <source>
        <dbReference type="SAM" id="MobiDB-lite"/>
    </source>
</evidence>
<dbReference type="EMBL" id="OU503058">
    <property type="protein sequence ID" value="CAI9787753.1"/>
    <property type="molecule type" value="Genomic_DNA"/>
</dbReference>
<comment type="similarity">
    <text evidence="1">Belongs to the formin-like family. Class-I subfamily.</text>
</comment>
<proteinExistence type="inferred from homology"/>
<evidence type="ECO:0000259" key="5">
    <source>
        <dbReference type="PROSITE" id="PS51444"/>
    </source>
</evidence>
<keyword evidence="7" id="KW-1185">Reference proteome</keyword>
<dbReference type="PANTHER" id="PTHR23213:SF269">
    <property type="entry name" value="FORMIN-LIKE PROTEIN 5"/>
    <property type="match status" value="1"/>
</dbReference>
<evidence type="ECO:0000313" key="7">
    <source>
        <dbReference type="Proteomes" id="UP000834106"/>
    </source>
</evidence>
<protein>
    <recommendedName>
        <fullName evidence="2">Formin-like protein</fullName>
    </recommendedName>
</protein>
<sequence length="919" mass="100963">MGMRGIVCLMAFIVLLSIFAAAGVERSEWQAQDLLVAYLMDTEEINQEMVEFLWLNCRVELIHAKKVLEDLESYASEKRSVDSKKLSKDRLSGKADIHKTANCLHPQVKKILLDCLRERNLMLPVCGEEKRFKSWYTRYLLFASPDSSSRRELIQRIGEAPSPAHTVSPPSQATLIPTASNAPFPANPPWLPFFLPDLNDSSLQIKTSKHSSKSKKSASKKQSSKKESNKRTVIAAVTIAAVSLVAALLCFCCCRTGNQRGRNDEKPLLCLSLSDHSIASSRKSFDLATLMKEDQQGNQLFHGSLNQSKTNGKFYADSEIKMPFGTTAASGINSGKDFVQMPPGMLGKPGCPPLKPPPGRTNPPKPPLGNTAPPPSPPLPPPAPPIKPTSNGPHPPPPGAPPPPPIPSSTKTGPRPPPPPGGIPPPRPPLIGLKPPRRSPLGPNHESTSASSDWGDGAASKTKLKPFFWDKVSANPDNAMVWDQIKAGSFQFNEEMIENLFGYDPATKVESKGKKGSSFQDSLPQHIQIIDQKKSQNLSIFLKALNVTTEEISDALQEGNELPAELIQTLLKMAPTSEEELKLRLYSGELSRLGPADRFLKVLVEIPFAFRRLETLLLMCTLQEETSTIKESFKVLEVACTELRKSRLFLKLLEAVLKTGNRMNDGTYRGGAQAFKLDTLLKLVDVKGIDGKTTLLHFVVLEIIRSEGIRAARATKESQSFSSIKTDNLMEDSSQESDENLRSLGLQVVSGLGNQLENVKKAAGLDSDGLTGTVSKLGHAFIKSRDFLDTEMKDVDEENGFHRALKSFVQNVEADVMFLLEEENRIMSLVKSTADYFHGTAGKDEGLRLFVIVRDFLIILDKVCKEVKNASRKPTGTTRKEEPAHTLAPPCKTIPADTRQRLSSAINNKRTDSSSSEDE</sequence>
<dbReference type="SMART" id="SM00498">
    <property type="entry name" value="FH2"/>
    <property type="match status" value="1"/>
</dbReference>
<dbReference type="PROSITE" id="PS51444">
    <property type="entry name" value="FH2"/>
    <property type="match status" value="1"/>
</dbReference>
<reference evidence="6" key="1">
    <citation type="submission" date="2023-05" db="EMBL/GenBank/DDBJ databases">
        <authorList>
            <person name="Huff M."/>
        </authorList>
    </citation>
    <scope>NUCLEOTIDE SEQUENCE</scope>
</reference>
<feature type="region of interest" description="Disordered" evidence="3">
    <location>
        <begin position="870"/>
        <end position="919"/>
    </location>
</feature>
<feature type="compositionally biased region" description="Basic residues" evidence="3">
    <location>
        <begin position="207"/>
        <end position="223"/>
    </location>
</feature>
<dbReference type="GO" id="GO:0051015">
    <property type="term" value="F:actin filament binding"/>
    <property type="evidence" value="ECO:0007669"/>
    <property type="project" value="InterPro"/>
</dbReference>
<feature type="region of interest" description="Disordered" evidence="3">
    <location>
        <begin position="335"/>
        <end position="458"/>
    </location>
</feature>
<feature type="domain" description="FH2" evidence="5">
    <location>
        <begin position="454"/>
        <end position="886"/>
    </location>
</feature>
<evidence type="ECO:0000313" key="6">
    <source>
        <dbReference type="EMBL" id="CAI9787753.1"/>
    </source>
</evidence>